<dbReference type="Proteomes" id="UP000621447">
    <property type="component" value="Unassembled WGS sequence"/>
</dbReference>
<dbReference type="SUPFAM" id="SSF51197">
    <property type="entry name" value="Clavaminate synthase-like"/>
    <property type="match status" value="1"/>
</dbReference>
<protein>
    <submittedName>
        <fullName evidence="2">Cupin-like domain-containing protein</fullName>
    </submittedName>
</protein>
<organism evidence="2 3">
    <name type="scientific">Sphingomonas hominis</name>
    <dbReference type="NCBI Taxonomy" id="2741495"/>
    <lineage>
        <taxon>Bacteria</taxon>
        <taxon>Pseudomonadati</taxon>
        <taxon>Pseudomonadota</taxon>
        <taxon>Alphaproteobacteria</taxon>
        <taxon>Sphingomonadales</taxon>
        <taxon>Sphingomonadaceae</taxon>
        <taxon>Sphingomonas</taxon>
    </lineage>
</organism>
<keyword evidence="3" id="KW-1185">Reference proteome</keyword>
<feature type="domain" description="JmjC" evidence="1">
    <location>
        <begin position="123"/>
        <end position="278"/>
    </location>
</feature>
<evidence type="ECO:0000259" key="1">
    <source>
        <dbReference type="PROSITE" id="PS51184"/>
    </source>
</evidence>
<accession>A0ABX2JR76</accession>
<dbReference type="RefSeq" id="WP_174194206.1">
    <property type="nucleotide sequence ID" value="NZ_JABULH010000004.1"/>
</dbReference>
<reference evidence="2 3" key="1">
    <citation type="submission" date="2020-06" db="EMBL/GenBank/DDBJ databases">
        <title>Sphingomonas hominis sp. nov., a member of the Sphingomonas, isolated from the hair of a 22-year-old girl.</title>
        <authorList>
            <person name="Zhang D.-F."/>
            <person name="Cui X.-W."/>
        </authorList>
    </citation>
    <scope>NUCLEOTIDE SEQUENCE [LARGE SCALE GENOMIC DNA]</scope>
    <source>
        <strain evidence="2 3">HHU CXW</strain>
    </source>
</reference>
<dbReference type="InterPro" id="IPR041667">
    <property type="entry name" value="Cupin_8"/>
</dbReference>
<dbReference type="PANTHER" id="PTHR12461:SF105">
    <property type="entry name" value="HYPOXIA-INDUCIBLE FACTOR 1-ALPHA INHIBITOR"/>
    <property type="match status" value="1"/>
</dbReference>
<dbReference type="PANTHER" id="PTHR12461">
    <property type="entry name" value="HYPOXIA-INDUCIBLE FACTOR 1 ALPHA INHIBITOR-RELATED"/>
    <property type="match status" value="1"/>
</dbReference>
<proteinExistence type="predicted"/>
<comment type="caution">
    <text evidence="2">The sequence shown here is derived from an EMBL/GenBank/DDBJ whole genome shotgun (WGS) entry which is preliminary data.</text>
</comment>
<name>A0ABX2JR76_9SPHN</name>
<dbReference type="Gene3D" id="2.60.120.650">
    <property type="entry name" value="Cupin"/>
    <property type="match status" value="1"/>
</dbReference>
<dbReference type="PROSITE" id="PS51184">
    <property type="entry name" value="JMJC"/>
    <property type="match status" value="1"/>
</dbReference>
<evidence type="ECO:0000313" key="3">
    <source>
        <dbReference type="Proteomes" id="UP000621447"/>
    </source>
</evidence>
<dbReference type="InterPro" id="IPR003347">
    <property type="entry name" value="JmjC_dom"/>
</dbReference>
<sequence>MTIRAPDGDALRDPQRFRTEVMERGEPALLRGAASGWAMLHDASDGRAAEDAGSTALAGVLDVLRAFDAGREAEVFVGPPAIDARYHYDATLTGFNFERVSLRFGEALDRIVATADVPGRPSMYMGSLTTETYLPGIEQAMILPFVPAAVRPRVWIGHSSVVACHYDVMDNVACVGAGRRRFTLYPPDAIADLYVGPIDRTLAGQPISLAASSAPGDPRYPRFERARAIVVELSPGDAIYVPKLWWHQVEALDPVNVLVNYWWDGFAAGPDQPYTTMLLAMLAIAERPAAERQAWRAWFDHYVFRPDGHPLGFLPPEQHGVLEDSSPANRSRLRAIVMRLLRSTG</sequence>
<dbReference type="EMBL" id="JABULH010000004">
    <property type="protein sequence ID" value="NTS65562.1"/>
    <property type="molecule type" value="Genomic_DNA"/>
</dbReference>
<gene>
    <name evidence="2" type="ORF">HRV97_10350</name>
</gene>
<evidence type="ECO:0000313" key="2">
    <source>
        <dbReference type="EMBL" id="NTS65562.1"/>
    </source>
</evidence>
<dbReference type="SMART" id="SM00558">
    <property type="entry name" value="JmjC"/>
    <property type="match status" value="1"/>
</dbReference>
<dbReference type="Pfam" id="PF13621">
    <property type="entry name" value="Cupin_8"/>
    <property type="match status" value="1"/>
</dbReference>